<evidence type="ECO:0000313" key="3">
    <source>
        <dbReference type="WBParaSite" id="SRAE_1000299600.1"/>
    </source>
</evidence>
<dbReference type="SUPFAM" id="SSF52047">
    <property type="entry name" value="RNI-like"/>
    <property type="match status" value="1"/>
</dbReference>
<dbReference type="InterPro" id="IPR032675">
    <property type="entry name" value="LRR_dom_sf"/>
</dbReference>
<accession>A0A090L9F5</accession>
<dbReference type="Proteomes" id="UP000035682">
    <property type="component" value="Unplaced"/>
</dbReference>
<dbReference type="AlphaFoldDB" id="A0A090L9F5"/>
<evidence type="ECO:0000313" key="2">
    <source>
        <dbReference type="Proteomes" id="UP000035682"/>
    </source>
</evidence>
<proteinExistence type="predicted"/>
<sequence length="294" mass="35142">MNSIIGDFKPKLHTAVVEQFIDNDRKIMMRSKFNYFRKFDMEDSLNKLFIFILETDQENDIELYFKNYDINNLHSLTIITINETNIFNILNKCFTYGTKIKNLIFDINKCPTFNEFFEFLSKMTSVENIDMINLCFMNEKISSNISFPDYKTLKKLSIRECQCTHFVNKKMLCNIINNNKNLNEININSYGISFEIDFIKFIKKKQMIHNYKYLGQCDKRVITINFEYTENLSPIWNFNLLFFGWIYHHDCIFTNYNYTQCTALKKCLKCNKIKKIKVGYRKVEKSNSICNGNF</sequence>
<gene>
    <name evidence="1 3 4" type="ORF">SRAE_1000299600</name>
</gene>
<dbReference type="CTD" id="36377108"/>
<protein>
    <submittedName>
        <fullName evidence="1 3">Uncharacterized protein</fullName>
    </submittedName>
</protein>
<evidence type="ECO:0000313" key="4">
    <source>
        <dbReference type="WormBase" id="SRAE_1000299600"/>
    </source>
</evidence>
<keyword evidence="2" id="KW-1185">Reference proteome</keyword>
<name>A0A090L9F5_STRRB</name>
<dbReference type="Gene3D" id="3.80.10.10">
    <property type="entry name" value="Ribonuclease Inhibitor"/>
    <property type="match status" value="1"/>
</dbReference>
<evidence type="ECO:0000313" key="1">
    <source>
        <dbReference type="EMBL" id="CEF64743.1"/>
    </source>
</evidence>
<dbReference type="EMBL" id="LN609528">
    <property type="protein sequence ID" value="CEF64743.1"/>
    <property type="molecule type" value="Genomic_DNA"/>
</dbReference>
<organism evidence="1">
    <name type="scientific">Strongyloides ratti</name>
    <name type="common">Parasitic roundworm</name>
    <dbReference type="NCBI Taxonomy" id="34506"/>
    <lineage>
        <taxon>Eukaryota</taxon>
        <taxon>Metazoa</taxon>
        <taxon>Ecdysozoa</taxon>
        <taxon>Nematoda</taxon>
        <taxon>Chromadorea</taxon>
        <taxon>Rhabditida</taxon>
        <taxon>Tylenchina</taxon>
        <taxon>Panagrolaimomorpha</taxon>
        <taxon>Strongyloidoidea</taxon>
        <taxon>Strongyloididae</taxon>
        <taxon>Strongyloides</taxon>
    </lineage>
</organism>
<reference evidence="3" key="2">
    <citation type="submission" date="2020-12" db="UniProtKB">
        <authorList>
            <consortium name="WormBaseParasite"/>
        </authorList>
    </citation>
    <scope>IDENTIFICATION</scope>
</reference>
<reference evidence="1 2" key="1">
    <citation type="submission" date="2014-09" db="EMBL/GenBank/DDBJ databases">
        <authorList>
            <person name="Martin A.A."/>
        </authorList>
    </citation>
    <scope>NUCLEOTIDE SEQUENCE</scope>
    <source>
        <strain evidence="2">ED321</strain>
        <strain evidence="1">ED321 Heterogonic</strain>
    </source>
</reference>
<dbReference type="WBParaSite" id="SRAE_1000299600.1">
    <property type="protein sequence ID" value="SRAE_1000299600.1"/>
    <property type="gene ID" value="WBGene00259613"/>
</dbReference>
<dbReference type="RefSeq" id="XP_024503944.1">
    <property type="nucleotide sequence ID" value="XM_024650136.1"/>
</dbReference>
<dbReference type="WormBase" id="SRAE_1000299600">
    <property type="protein sequence ID" value="SRP01599"/>
    <property type="gene ID" value="WBGene00259613"/>
</dbReference>
<dbReference type="GeneID" id="36377108"/>